<dbReference type="EMBL" id="GBRH01164663">
    <property type="protein sequence ID" value="JAE33233.1"/>
    <property type="molecule type" value="Transcribed_RNA"/>
</dbReference>
<accession>A0A0A9HK10</accession>
<evidence type="ECO:0000313" key="1">
    <source>
        <dbReference type="EMBL" id="JAE33233.1"/>
    </source>
</evidence>
<sequence length="29" mass="3510">MEYLERTHAECACARRRRAARSSSAERWR</sequence>
<reference evidence="1" key="1">
    <citation type="submission" date="2014-09" db="EMBL/GenBank/DDBJ databases">
        <authorList>
            <person name="Magalhaes I.L.F."/>
            <person name="Oliveira U."/>
            <person name="Santos F.R."/>
            <person name="Vidigal T.H.D.A."/>
            <person name="Brescovit A.D."/>
            <person name="Santos A.J."/>
        </authorList>
    </citation>
    <scope>NUCLEOTIDE SEQUENCE</scope>
    <source>
        <tissue evidence="1">Shoot tissue taken approximately 20 cm above the soil surface</tissue>
    </source>
</reference>
<protein>
    <submittedName>
        <fullName evidence="1">Uncharacterized protein</fullName>
    </submittedName>
</protein>
<organism evidence="1">
    <name type="scientific">Arundo donax</name>
    <name type="common">Giant reed</name>
    <name type="synonym">Donax arundinaceus</name>
    <dbReference type="NCBI Taxonomy" id="35708"/>
    <lineage>
        <taxon>Eukaryota</taxon>
        <taxon>Viridiplantae</taxon>
        <taxon>Streptophyta</taxon>
        <taxon>Embryophyta</taxon>
        <taxon>Tracheophyta</taxon>
        <taxon>Spermatophyta</taxon>
        <taxon>Magnoliopsida</taxon>
        <taxon>Liliopsida</taxon>
        <taxon>Poales</taxon>
        <taxon>Poaceae</taxon>
        <taxon>PACMAD clade</taxon>
        <taxon>Arundinoideae</taxon>
        <taxon>Arundineae</taxon>
        <taxon>Arundo</taxon>
    </lineage>
</organism>
<proteinExistence type="predicted"/>
<name>A0A0A9HK10_ARUDO</name>
<reference evidence="1" key="2">
    <citation type="journal article" date="2015" name="Data Brief">
        <title>Shoot transcriptome of the giant reed, Arundo donax.</title>
        <authorList>
            <person name="Barrero R.A."/>
            <person name="Guerrero F.D."/>
            <person name="Moolhuijzen P."/>
            <person name="Goolsby J.A."/>
            <person name="Tidwell J."/>
            <person name="Bellgard S.E."/>
            <person name="Bellgard M.I."/>
        </authorList>
    </citation>
    <scope>NUCLEOTIDE SEQUENCE</scope>
    <source>
        <tissue evidence="1">Shoot tissue taken approximately 20 cm above the soil surface</tissue>
    </source>
</reference>
<dbReference type="AlphaFoldDB" id="A0A0A9HK10"/>